<keyword evidence="6" id="KW-0539">Nucleus</keyword>
<evidence type="ECO:0000313" key="9">
    <source>
        <dbReference type="Proteomes" id="UP001388673"/>
    </source>
</evidence>
<evidence type="ECO:0000313" key="8">
    <source>
        <dbReference type="EMBL" id="KAK8845438.1"/>
    </source>
</evidence>
<dbReference type="InterPro" id="IPR033877">
    <property type="entry name" value="Frm2/Hbn1"/>
</dbReference>
<evidence type="ECO:0000259" key="7">
    <source>
        <dbReference type="Pfam" id="PF00881"/>
    </source>
</evidence>
<sequence>MSGKSAAFFEAVVNRRTYYGLTNKSTLTNDQLKTLVQTAVKHAPTSFNGQQSRAVLVTGSHHIKLWETVLENYLKTLGGDKAQEETWTTRINSNFKSGYGTVVFLEDEDVINGFAAKMPPLAQKLPIWSQNSAGILQYIVWTALELEGHGASLQHQTQMSPDIQSAVTNLLEVPPTWTVSGLMPFGIPAGPPGYGGPKVFQPVEDRTKFLFD</sequence>
<dbReference type="InterPro" id="IPR029479">
    <property type="entry name" value="Nitroreductase"/>
</dbReference>
<dbReference type="GeneID" id="92183409"/>
<evidence type="ECO:0000256" key="6">
    <source>
        <dbReference type="ARBA" id="ARBA00023242"/>
    </source>
</evidence>
<dbReference type="GO" id="GO:0005737">
    <property type="term" value="C:cytoplasm"/>
    <property type="evidence" value="ECO:0007669"/>
    <property type="project" value="UniProtKB-SubCell"/>
</dbReference>
<dbReference type="GO" id="GO:0005634">
    <property type="term" value="C:nucleus"/>
    <property type="evidence" value="ECO:0007669"/>
    <property type="project" value="UniProtKB-SubCell"/>
</dbReference>
<comment type="subcellular location">
    <subcellularLocation>
        <location evidence="2">Cytoplasm</location>
    </subcellularLocation>
    <subcellularLocation>
        <location evidence="1">Nucleus</location>
    </subcellularLocation>
</comment>
<dbReference type="PANTHER" id="PTHR43035">
    <property type="entry name" value="FATTY ACID REPRESSION MUTANT PROTEIN 2-RELATED"/>
    <property type="match status" value="1"/>
</dbReference>
<dbReference type="Proteomes" id="UP001388673">
    <property type="component" value="Unassembled WGS sequence"/>
</dbReference>
<reference evidence="8 9" key="1">
    <citation type="journal article" date="2024" name="bioRxiv">
        <title>Comparative genomics of Cryptococcus and Kwoniella reveals pathogenesis evolution and contrasting karyotype dynamics via intercentromeric recombination or chromosome fusion.</title>
        <authorList>
            <person name="Coelho M.A."/>
            <person name="David-Palma M."/>
            <person name="Shea T."/>
            <person name="Bowers K."/>
            <person name="McGinley-Smith S."/>
            <person name="Mohammad A.W."/>
            <person name="Gnirke A."/>
            <person name="Yurkov A.M."/>
            <person name="Nowrousian M."/>
            <person name="Sun S."/>
            <person name="Cuomo C.A."/>
            <person name="Heitman J."/>
        </authorList>
    </citation>
    <scope>NUCLEOTIDE SEQUENCE [LARGE SCALE GENOMIC DNA]</scope>
    <source>
        <strain evidence="8 9">CBS 13917</strain>
    </source>
</reference>
<dbReference type="GO" id="GO:0034599">
    <property type="term" value="P:cellular response to oxidative stress"/>
    <property type="evidence" value="ECO:0007669"/>
    <property type="project" value="InterPro"/>
</dbReference>
<keyword evidence="9" id="KW-1185">Reference proteome</keyword>
<comment type="similarity">
    <text evidence="3">Belongs to the nitroreductase family.</text>
</comment>
<dbReference type="Pfam" id="PF00881">
    <property type="entry name" value="Nitroreductase"/>
    <property type="match status" value="1"/>
</dbReference>
<gene>
    <name evidence="8" type="ORF">IAR55_006151</name>
</gene>
<keyword evidence="4" id="KW-0963">Cytoplasm</keyword>
<dbReference type="PANTHER" id="PTHR43035:SF1">
    <property type="entry name" value="FATTY ACID REPRESSION MUTANT PROTEIN 2-RELATED"/>
    <property type="match status" value="1"/>
</dbReference>
<evidence type="ECO:0000256" key="5">
    <source>
        <dbReference type="ARBA" id="ARBA00023002"/>
    </source>
</evidence>
<protein>
    <recommendedName>
        <fullName evidence="7">Nitroreductase domain-containing protein</fullName>
    </recommendedName>
</protein>
<evidence type="ECO:0000256" key="4">
    <source>
        <dbReference type="ARBA" id="ARBA00022490"/>
    </source>
</evidence>
<evidence type="ECO:0000256" key="3">
    <source>
        <dbReference type="ARBA" id="ARBA00007118"/>
    </source>
</evidence>
<evidence type="ECO:0000256" key="1">
    <source>
        <dbReference type="ARBA" id="ARBA00004123"/>
    </source>
</evidence>
<evidence type="ECO:0000256" key="2">
    <source>
        <dbReference type="ARBA" id="ARBA00004496"/>
    </source>
</evidence>
<proteinExistence type="inferred from homology"/>
<name>A0AAW0YU04_9TREE</name>
<dbReference type="Gene3D" id="3.40.109.10">
    <property type="entry name" value="NADH Oxidase"/>
    <property type="match status" value="1"/>
</dbReference>
<dbReference type="EMBL" id="JBCAWK010000012">
    <property type="protein sequence ID" value="KAK8845438.1"/>
    <property type="molecule type" value="Genomic_DNA"/>
</dbReference>
<dbReference type="RefSeq" id="XP_066800246.1">
    <property type="nucleotide sequence ID" value="XM_066949238.1"/>
</dbReference>
<comment type="caution">
    <text evidence="8">The sequence shown here is derived from an EMBL/GenBank/DDBJ whole genome shotgun (WGS) entry which is preliminary data.</text>
</comment>
<dbReference type="SUPFAM" id="SSF55469">
    <property type="entry name" value="FMN-dependent nitroreductase-like"/>
    <property type="match status" value="1"/>
</dbReference>
<dbReference type="GO" id="GO:0016491">
    <property type="term" value="F:oxidoreductase activity"/>
    <property type="evidence" value="ECO:0007669"/>
    <property type="project" value="UniProtKB-KW"/>
</dbReference>
<dbReference type="FunFam" id="3.40.109.10:FF:000001">
    <property type="entry name" value="Nitroreductase family"/>
    <property type="match status" value="1"/>
</dbReference>
<accession>A0AAW0YU04</accession>
<keyword evidence="5" id="KW-0560">Oxidoreductase</keyword>
<organism evidence="8 9">
    <name type="scientific">Kwoniella newhampshirensis</name>
    <dbReference type="NCBI Taxonomy" id="1651941"/>
    <lineage>
        <taxon>Eukaryota</taxon>
        <taxon>Fungi</taxon>
        <taxon>Dikarya</taxon>
        <taxon>Basidiomycota</taxon>
        <taxon>Agaricomycotina</taxon>
        <taxon>Tremellomycetes</taxon>
        <taxon>Tremellales</taxon>
        <taxon>Cryptococcaceae</taxon>
        <taxon>Kwoniella</taxon>
    </lineage>
</organism>
<dbReference type="InterPro" id="IPR000415">
    <property type="entry name" value="Nitroreductase-like"/>
</dbReference>
<dbReference type="KEGG" id="kne:92183409"/>
<feature type="domain" description="Nitroreductase" evidence="7">
    <location>
        <begin position="13"/>
        <end position="186"/>
    </location>
</feature>
<dbReference type="AlphaFoldDB" id="A0AAW0YU04"/>